<dbReference type="Gene3D" id="2.60.40.3210">
    <property type="entry name" value="Zona pellucida, ZP-N domain"/>
    <property type="match status" value="1"/>
</dbReference>
<dbReference type="PANTHER" id="PTHR11576:SF26">
    <property type="entry name" value="ZONA PELLUCIDA GLYCOPROTEIN 3D TANDEM DUPLICATE 2"/>
    <property type="match status" value="1"/>
</dbReference>
<dbReference type="GeneTree" id="ENSGT01030000234567"/>
<evidence type="ECO:0000256" key="16">
    <source>
        <dbReference type="SAM" id="SignalP"/>
    </source>
</evidence>
<dbReference type="Pfam" id="PF00100">
    <property type="entry name" value="Zona_pellucida"/>
    <property type="match status" value="1"/>
</dbReference>
<dbReference type="Proteomes" id="UP000694389">
    <property type="component" value="Unassembled WGS sequence"/>
</dbReference>
<evidence type="ECO:0000256" key="4">
    <source>
        <dbReference type="ARBA" id="ARBA00017980"/>
    </source>
</evidence>
<keyword evidence="5" id="KW-1003">Cell membrane</keyword>
<evidence type="ECO:0000256" key="13">
    <source>
        <dbReference type="ARBA" id="ARBA00023157"/>
    </source>
</evidence>
<dbReference type="InterPro" id="IPR055356">
    <property type="entry name" value="ZP-N"/>
</dbReference>
<sequence length="570" mass="63805">MVYLPLFLMLPLWSSTNGGAVNRTTQVMRKVYRRETPTLPPPYLHLPVFVDSRLPLVEKEHFSPARGTGLEPLPAPVRELLLPVRPKTSPPGASGVSVKTSCQLQKMQVQVPRSILGTGEPHSQVKLGTCQASKSTTDHLYFEYDLGMCGTKRTINNNQVAYSNTLQYDPPRLQGPIRRAVPFTLPVACYYNRYQYSYKIGYTAKTRMRKIFKPMKNRVKFILTPRNAQWERLSPLDQYVLGNPMYFEAEAPSMSQDKRLYVHLCYATPNMSHTSTPQFPVINNFGCMVESKDSRSRFIPYRTTSVRFSVDAFLFKGMTGQQLYMHCSLSVGGSAPTTTAKSCNYDTKARRWVELYGSDSVCTCCDSNCSSSVSTVTKIISSRSWTIEPKVKPTTTPKRKMVSTTRTTTIAAAAAPQPETTREVTKRRRTFDVKKASPVKELEWPFGAGGLTWVEVVGDEKQGKGSAVVGEEEEKVTTTITTTIAAAQQPKTTRKVTERRTTLQLGETAVTPVGKTASPVKELEWLFGAGGLTWVEEEGEERQVKGSAVVEEEKVTEPRTIFEDIFEFDK</sequence>
<keyword evidence="9" id="KW-0812">Transmembrane</keyword>
<dbReference type="OMA" id="HFSPARG"/>
<evidence type="ECO:0000256" key="15">
    <source>
        <dbReference type="ARBA" id="ARBA00030824"/>
    </source>
</evidence>
<dbReference type="FunFam" id="2.60.40.4100:FF:000002">
    <property type="entry name" value="Zona pellucida sperm-binding protein 3"/>
    <property type="match status" value="1"/>
</dbReference>
<dbReference type="Gene3D" id="2.60.40.4100">
    <property type="entry name" value="Zona pellucida, ZP-C domain"/>
    <property type="match status" value="1"/>
</dbReference>
<evidence type="ECO:0000256" key="2">
    <source>
        <dbReference type="ARBA" id="ARBA00004498"/>
    </source>
</evidence>
<evidence type="ECO:0000256" key="14">
    <source>
        <dbReference type="ARBA" id="ARBA00023180"/>
    </source>
</evidence>
<keyword evidence="10 16" id="KW-0732">Signal</keyword>
<dbReference type="GeneID" id="127366972"/>
<dbReference type="SMART" id="SM00241">
    <property type="entry name" value="ZP"/>
    <property type="match status" value="1"/>
</dbReference>
<keyword evidence="12" id="KW-0472">Membrane</keyword>
<name>A0A8C4DDE0_DICLA</name>
<dbReference type="OrthoDB" id="8902383at2759"/>
<evidence type="ECO:0000256" key="11">
    <source>
        <dbReference type="ARBA" id="ARBA00022989"/>
    </source>
</evidence>
<keyword evidence="6" id="KW-0964">Secreted</keyword>
<dbReference type="Pfam" id="PF23344">
    <property type="entry name" value="ZP-N"/>
    <property type="match status" value="1"/>
</dbReference>
<evidence type="ECO:0000256" key="6">
    <source>
        <dbReference type="ARBA" id="ARBA00022525"/>
    </source>
</evidence>
<feature type="domain" description="ZP" evidence="17">
    <location>
        <begin position="101"/>
        <end position="350"/>
    </location>
</feature>
<dbReference type="GO" id="GO:0007339">
    <property type="term" value="P:binding of sperm to zona pellucida"/>
    <property type="evidence" value="ECO:0007669"/>
    <property type="project" value="TreeGrafter"/>
</dbReference>
<evidence type="ECO:0000256" key="8">
    <source>
        <dbReference type="ARBA" id="ARBA00022685"/>
    </source>
</evidence>
<keyword evidence="19" id="KW-1185">Reference proteome</keyword>
<dbReference type="GO" id="GO:0032190">
    <property type="term" value="F:acrosin binding"/>
    <property type="evidence" value="ECO:0007669"/>
    <property type="project" value="TreeGrafter"/>
</dbReference>
<reference evidence="18" key="1">
    <citation type="submission" date="2025-08" db="UniProtKB">
        <authorList>
            <consortium name="Ensembl"/>
        </authorList>
    </citation>
    <scope>IDENTIFICATION</scope>
</reference>
<dbReference type="FunFam" id="2.60.40.3210:FF:000001">
    <property type="entry name" value="Zona pellucida sperm-binding protein 3"/>
    <property type="match status" value="1"/>
</dbReference>
<evidence type="ECO:0000259" key="17">
    <source>
        <dbReference type="PROSITE" id="PS51034"/>
    </source>
</evidence>
<gene>
    <name evidence="18" type="primary">zp3d.2</name>
</gene>
<dbReference type="GO" id="GO:2000344">
    <property type="term" value="P:positive regulation of acrosome reaction"/>
    <property type="evidence" value="ECO:0007669"/>
    <property type="project" value="TreeGrafter"/>
</dbReference>
<comment type="subcellular location">
    <subcellularLocation>
        <location evidence="1">Cell membrane</location>
        <topology evidence="1">Single-pass type I membrane protein</topology>
    </subcellularLocation>
    <subcellularLocation>
        <location evidence="2">Secreted</location>
        <location evidence="2">Extracellular space</location>
        <location evidence="2">Extracellular matrix</location>
    </subcellularLocation>
</comment>
<organism evidence="18 19">
    <name type="scientific">Dicentrarchus labrax</name>
    <name type="common">European seabass</name>
    <name type="synonym">Morone labrax</name>
    <dbReference type="NCBI Taxonomy" id="13489"/>
    <lineage>
        <taxon>Eukaryota</taxon>
        <taxon>Metazoa</taxon>
        <taxon>Chordata</taxon>
        <taxon>Craniata</taxon>
        <taxon>Vertebrata</taxon>
        <taxon>Euteleostomi</taxon>
        <taxon>Actinopterygii</taxon>
        <taxon>Neopterygii</taxon>
        <taxon>Teleostei</taxon>
        <taxon>Neoteleostei</taxon>
        <taxon>Acanthomorphata</taxon>
        <taxon>Eupercaria</taxon>
        <taxon>Moronidae</taxon>
        <taxon>Dicentrarchus</taxon>
    </lineage>
</organism>
<dbReference type="GO" id="GO:0031012">
    <property type="term" value="C:extracellular matrix"/>
    <property type="evidence" value="ECO:0007669"/>
    <property type="project" value="TreeGrafter"/>
</dbReference>
<evidence type="ECO:0000256" key="12">
    <source>
        <dbReference type="ARBA" id="ARBA00023136"/>
    </source>
</evidence>
<protein>
    <recommendedName>
        <fullName evidence="4">Zona pellucida sperm-binding protein 3</fullName>
    </recommendedName>
    <alternativeName>
        <fullName evidence="15">Zona pellucida glycoprotein 3</fullName>
    </alternativeName>
</protein>
<evidence type="ECO:0000256" key="9">
    <source>
        <dbReference type="ARBA" id="ARBA00022692"/>
    </source>
</evidence>
<evidence type="ECO:0000256" key="10">
    <source>
        <dbReference type="ARBA" id="ARBA00022729"/>
    </source>
</evidence>
<keyword evidence="7" id="KW-0272">Extracellular matrix</keyword>
<proteinExistence type="inferred from homology"/>
<evidence type="ECO:0000256" key="1">
    <source>
        <dbReference type="ARBA" id="ARBA00004251"/>
    </source>
</evidence>
<dbReference type="GO" id="GO:0005886">
    <property type="term" value="C:plasma membrane"/>
    <property type="evidence" value="ECO:0007669"/>
    <property type="project" value="UniProtKB-SubCell"/>
</dbReference>
<keyword evidence="11" id="KW-1133">Transmembrane helix</keyword>
<evidence type="ECO:0000313" key="19">
    <source>
        <dbReference type="Proteomes" id="UP000694389"/>
    </source>
</evidence>
<comment type="similarity">
    <text evidence="3">Belongs to the ZP domain family. ZPC subfamily.</text>
</comment>
<dbReference type="InterPro" id="IPR055355">
    <property type="entry name" value="ZP-C"/>
</dbReference>
<keyword evidence="8" id="KW-0165">Cleavage on pair of basic residues</keyword>
<dbReference type="InterPro" id="IPR042235">
    <property type="entry name" value="ZP-C_dom"/>
</dbReference>
<evidence type="ECO:0000313" key="18">
    <source>
        <dbReference type="Ensembl" id="ENSDLAP00005002334.2"/>
    </source>
</evidence>
<keyword evidence="14" id="KW-0325">Glycoprotein</keyword>
<dbReference type="InterPro" id="IPR001507">
    <property type="entry name" value="ZP_dom"/>
</dbReference>
<feature type="signal peptide" evidence="16">
    <location>
        <begin position="1"/>
        <end position="18"/>
    </location>
</feature>
<accession>A0A8C4DDE0</accession>
<dbReference type="CTD" id="555835"/>
<dbReference type="AlphaFoldDB" id="A0A8C4DDE0"/>
<feature type="chain" id="PRO_5035721015" description="Zona pellucida sperm-binding protein 3" evidence="16">
    <location>
        <begin position="19"/>
        <end position="570"/>
    </location>
</feature>
<dbReference type="PROSITE" id="PS51034">
    <property type="entry name" value="ZP_2"/>
    <property type="match status" value="1"/>
</dbReference>
<dbReference type="PANTHER" id="PTHR11576">
    <property type="entry name" value="ZONA PELLUCIDA SPERM-BINDING PROTEIN 3"/>
    <property type="match status" value="1"/>
</dbReference>
<dbReference type="RefSeq" id="XP_051262413.1">
    <property type="nucleotide sequence ID" value="XM_051406453.1"/>
</dbReference>
<keyword evidence="13" id="KW-1015">Disulfide bond</keyword>
<reference evidence="18" key="2">
    <citation type="submission" date="2025-09" db="UniProtKB">
        <authorList>
            <consortium name="Ensembl"/>
        </authorList>
    </citation>
    <scope>IDENTIFICATION</scope>
</reference>
<dbReference type="GO" id="GO:0035803">
    <property type="term" value="P:egg coat formation"/>
    <property type="evidence" value="ECO:0007669"/>
    <property type="project" value="TreeGrafter"/>
</dbReference>
<evidence type="ECO:0000256" key="5">
    <source>
        <dbReference type="ARBA" id="ARBA00022475"/>
    </source>
</evidence>
<evidence type="ECO:0000256" key="7">
    <source>
        <dbReference type="ARBA" id="ARBA00022530"/>
    </source>
</evidence>
<evidence type="ECO:0000256" key="3">
    <source>
        <dbReference type="ARBA" id="ARBA00006735"/>
    </source>
</evidence>
<dbReference type="Ensembl" id="ENSDLAT00005002415.2">
    <property type="protein sequence ID" value="ENSDLAP00005002334.2"/>
    <property type="gene ID" value="ENSDLAG00005001036.2"/>
</dbReference>